<feature type="signal peptide" evidence="4">
    <location>
        <begin position="1"/>
        <end position="20"/>
    </location>
</feature>
<keyword evidence="1" id="KW-0929">Antimicrobial</keyword>
<keyword evidence="6" id="KW-1185">Reference proteome</keyword>
<dbReference type="GeneID" id="63865699"/>
<evidence type="ECO:0000256" key="1">
    <source>
        <dbReference type="ARBA" id="ARBA00022529"/>
    </source>
</evidence>
<dbReference type="InterPro" id="IPR024206">
    <property type="entry name" value="Gurmarin/antimicrobial_peptd"/>
</dbReference>
<dbReference type="InterPro" id="IPR009101">
    <property type="entry name" value="Gurmarin/antifun_pep"/>
</dbReference>
<feature type="chain" id="PRO_5034608989" evidence="4">
    <location>
        <begin position="21"/>
        <end position="124"/>
    </location>
</feature>
<evidence type="ECO:0000256" key="4">
    <source>
        <dbReference type="SAM" id="SignalP"/>
    </source>
</evidence>
<evidence type="ECO:0000256" key="3">
    <source>
        <dbReference type="ARBA" id="ARBA00023157"/>
    </source>
</evidence>
<dbReference type="RefSeq" id="XP_040804332.1">
    <property type="nucleotide sequence ID" value="XM_040948366.1"/>
</dbReference>
<dbReference type="OrthoDB" id="4233515at2759"/>
<protein>
    <submittedName>
        <fullName evidence="5">Uncharacterized protein</fullName>
    </submittedName>
</protein>
<reference evidence="5 6" key="1">
    <citation type="submission" date="2018-02" db="EMBL/GenBank/DDBJ databases">
        <title>The genomes of Aspergillus section Nigri reveals drivers in fungal speciation.</title>
        <authorList>
            <consortium name="DOE Joint Genome Institute"/>
            <person name="Vesth T.C."/>
            <person name="Nybo J."/>
            <person name="Theobald S."/>
            <person name="Brandl J."/>
            <person name="Frisvad J.C."/>
            <person name="Nielsen K.F."/>
            <person name="Lyhne E.K."/>
            <person name="Kogle M.E."/>
            <person name="Kuo A."/>
            <person name="Riley R."/>
            <person name="Clum A."/>
            <person name="Nolan M."/>
            <person name="Lipzen A."/>
            <person name="Salamov A."/>
            <person name="Henrissat B."/>
            <person name="Wiebenga A."/>
            <person name="De vries R.P."/>
            <person name="Grigoriev I.V."/>
            <person name="Mortensen U.H."/>
            <person name="Andersen M.R."/>
            <person name="Baker S.E."/>
        </authorList>
    </citation>
    <scope>NUCLEOTIDE SEQUENCE [LARGE SCALE GENOMIC DNA]</scope>
    <source>
        <strain evidence="5 6">CBS 313.89</strain>
    </source>
</reference>
<name>A0A8G1RX19_9EURO</name>
<keyword evidence="4" id="KW-0732">Signal</keyword>
<dbReference type="Proteomes" id="UP000249789">
    <property type="component" value="Unassembled WGS sequence"/>
</dbReference>
<dbReference type="Pfam" id="PF11410">
    <property type="entry name" value="Antifungal_pept"/>
    <property type="match status" value="1"/>
</dbReference>
<proteinExistence type="predicted"/>
<accession>A0A8G1RX19</accession>
<evidence type="ECO:0000313" key="6">
    <source>
        <dbReference type="Proteomes" id="UP000249789"/>
    </source>
</evidence>
<evidence type="ECO:0000256" key="2">
    <source>
        <dbReference type="ARBA" id="ARBA00022854"/>
    </source>
</evidence>
<dbReference type="SUPFAM" id="SSF57048">
    <property type="entry name" value="Gurmarin-like"/>
    <property type="match status" value="1"/>
</dbReference>
<dbReference type="AlphaFoldDB" id="A0A8G1RX19"/>
<sequence>MYIPTLLPLTLLTLLGATLASPTIAAMEKEKPLAARVNILPNGATCNKDGSMGVCQSNFCMHDVDDAMPRYAHLHRDKRQALEVTRGEGGQRANDHLTESTVKAIWTYLRRMGGGDRFVFWQQL</sequence>
<keyword evidence="2" id="KW-0960">Knottin</keyword>
<dbReference type="EMBL" id="KZ824629">
    <property type="protein sequence ID" value="RAK80322.1"/>
    <property type="molecule type" value="Genomic_DNA"/>
</dbReference>
<keyword evidence="3" id="KW-1015">Disulfide bond</keyword>
<evidence type="ECO:0000313" key="5">
    <source>
        <dbReference type="EMBL" id="RAK80322.1"/>
    </source>
</evidence>
<gene>
    <name evidence="5" type="ORF">BO72DRAFT_493268</name>
</gene>
<dbReference type="VEuPathDB" id="FungiDB:BO72DRAFT_493268"/>
<organism evidence="5 6">
    <name type="scientific">Aspergillus fijiensis CBS 313.89</name>
    <dbReference type="NCBI Taxonomy" id="1448319"/>
    <lineage>
        <taxon>Eukaryota</taxon>
        <taxon>Fungi</taxon>
        <taxon>Dikarya</taxon>
        <taxon>Ascomycota</taxon>
        <taxon>Pezizomycotina</taxon>
        <taxon>Eurotiomycetes</taxon>
        <taxon>Eurotiomycetidae</taxon>
        <taxon>Eurotiales</taxon>
        <taxon>Aspergillaceae</taxon>
        <taxon>Aspergillus</taxon>
    </lineage>
</organism>